<evidence type="ECO:0000259" key="1">
    <source>
        <dbReference type="Pfam" id="PF00085"/>
    </source>
</evidence>
<dbReference type="Gene3D" id="3.40.30.10">
    <property type="entry name" value="Glutaredoxin"/>
    <property type="match status" value="1"/>
</dbReference>
<organism evidence="2 3">
    <name type="scientific">Mobilicoccus caccae</name>
    <dbReference type="NCBI Taxonomy" id="1859295"/>
    <lineage>
        <taxon>Bacteria</taxon>
        <taxon>Bacillati</taxon>
        <taxon>Actinomycetota</taxon>
        <taxon>Actinomycetes</taxon>
        <taxon>Micrococcales</taxon>
        <taxon>Dermatophilaceae</taxon>
        <taxon>Mobilicoccus</taxon>
    </lineage>
</organism>
<evidence type="ECO:0000313" key="3">
    <source>
        <dbReference type="Proteomes" id="UP001157126"/>
    </source>
</evidence>
<gene>
    <name evidence="2" type="ORF">GCM10025883_01330</name>
</gene>
<protein>
    <submittedName>
        <fullName evidence="2">Thiol reductase thioredoxin</fullName>
    </submittedName>
</protein>
<accession>A0ABQ6IN09</accession>
<proteinExistence type="predicted"/>
<dbReference type="SUPFAM" id="SSF52833">
    <property type="entry name" value="Thioredoxin-like"/>
    <property type="match status" value="1"/>
</dbReference>
<dbReference type="InterPro" id="IPR036249">
    <property type="entry name" value="Thioredoxin-like_sf"/>
</dbReference>
<keyword evidence="3" id="KW-1185">Reference proteome</keyword>
<dbReference type="InterPro" id="IPR013766">
    <property type="entry name" value="Thioredoxin_domain"/>
</dbReference>
<dbReference type="EMBL" id="BSUO01000001">
    <property type="protein sequence ID" value="GMA38088.1"/>
    <property type="molecule type" value="Genomic_DNA"/>
</dbReference>
<sequence length="110" mass="12127">MLSLGYEEDQPTRDEVDAMPGEVALEFGANWCGICRAARPLLDQALDARPHIRRIKVADGKGYPLGRSFRVKLWPTLVLLRDGVEVGRVVRPVDPADLEDALGRAGFARS</sequence>
<dbReference type="RefSeq" id="WP_284302187.1">
    <property type="nucleotide sequence ID" value="NZ_BSUO01000001.1"/>
</dbReference>
<dbReference type="CDD" id="cd02947">
    <property type="entry name" value="TRX_family"/>
    <property type="match status" value="1"/>
</dbReference>
<feature type="domain" description="Thioredoxin" evidence="1">
    <location>
        <begin position="15"/>
        <end position="101"/>
    </location>
</feature>
<dbReference type="Proteomes" id="UP001157126">
    <property type="component" value="Unassembled WGS sequence"/>
</dbReference>
<name>A0ABQ6IN09_9MICO</name>
<dbReference type="Pfam" id="PF00085">
    <property type="entry name" value="Thioredoxin"/>
    <property type="match status" value="1"/>
</dbReference>
<evidence type="ECO:0000313" key="2">
    <source>
        <dbReference type="EMBL" id="GMA38088.1"/>
    </source>
</evidence>
<reference evidence="3" key="1">
    <citation type="journal article" date="2019" name="Int. J. Syst. Evol. Microbiol.">
        <title>The Global Catalogue of Microorganisms (GCM) 10K type strain sequencing project: providing services to taxonomists for standard genome sequencing and annotation.</title>
        <authorList>
            <consortium name="The Broad Institute Genomics Platform"/>
            <consortium name="The Broad Institute Genome Sequencing Center for Infectious Disease"/>
            <person name="Wu L."/>
            <person name="Ma J."/>
        </authorList>
    </citation>
    <scope>NUCLEOTIDE SEQUENCE [LARGE SCALE GENOMIC DNA]</scope>
    <source>
        <strain evidence="3">NBRC 113072</strain>
    </source>
</reference>
<comment type="caution">
    <text evidence="2">The sequence shown here is derived from an EMBL/GenBank/DDBJ whole genome shotgun (WGS) entry which is preliminary data.</text>
</comment>